<protein>
    <submittedName>
        <fullName evidence="2">Uncharacterized protein</fullName>
    </submittedName>
</protein>
<reference evidence="2 3" key="1">
    <citation type="journal article" date="2018" name="Cell">
        <title>The Chara Genome: Secondary Complexity and Implications for Plant Terrestrialization.</title>
        <authorList>
            <person name="Nishiyama T."/>
            <person name="Sakayama H."/>
            <person name="Vries J.D."/>
            <person name="Buschmann H."/>
            <person name="Saint-Marcoux D."/>
            <person name="Ullrich K.K."/>
            <person name="Haas F.B."/>
            <person name="Vanderstraeten L."/>
            <person name="Becker D."/>
            <person name="Lang D."/>
            <person name="Vosolsobe S."/>
            <person name="Rombauts S."/>
            <person name="Wilhelmsson P.K.I."/>
            <person name="Janitza P."/>
            <person name="Kern R."/>
            <person name="Heyl A."/>
            <person name="Rumpler F."/>
            <person name="Villalobos L.I.A.C."/>
            <person name="Clay J.M."/>
            <person name="Skokan R."/>
            <person name="Toyoda A."/>
            <person name="Suzuki Y."/>
            <person name="Kagoshima H."/>
            <person name="Schijlen E."/>
            <person name="Tajeshwar N."/>
            <person name="Catarino B."/>
            <person name="Hetherington A.J."/>
            <person name="Saltykova A."/>
            <person name="Bonnot C."/>
            <person name="Breuninger H."/>
            <person name="Symeonidi A."/>
            <person name="Radhakrishnan G.V."/>
            <person name="Van Nieuwerburgh F."/>
            <person name="Deforce D."/>
            <person name="Chang C."/>
            <person name="Karol K.G."/>
            <person name="Hedrich R."/>
            <person name="Ulvskov P."/>
            <person name="Glockner G."/>
            <person name="Delwiche C.F."/>
            <person name="Petrasek J."/>
            <person name="Van de Peer Y."/>
            <person name="Friml J."/>
            <person name="Beilby M."/>
            <person name="Dolan L."/>
            <person name="Kohara Y."/>
            <person name="Sugano S."/>
            <person name="Fujiyama A."/>
            <person name="Delaux P.-M."/>
            <person name="Quint M."/>
            <person name="TheiBen G."/>
            <person name="Hagemann M."/>
            <person name="Harholt J."/>
            <person name="Dunand C."/>
            <person name="Zachgo S."/>
            <person name="Langdale J."/>
            <person name="Maumus F."/>
            <person name="Straeten D.V.D."/>
            <person name="Gould S.B."/>
            <person name="Rensing S.A."/>
        </authorList>
    </citation>
    <scope>NUCLEOTIDE SEQUENCE [LARGE SCALE GENOMIC DNA]</scope>
    <source>
        <strain evidence="2 3">S276</strain>
    </source>
</reference>
<feature type="region of interest" description="Disordered" evidence="1">
    <location>
        <begin position="360"/>
        <end position="424"/>
    </location>
</feature>
<comment type="caution">
    <text evidence="2">The sequence shown here is derived from an EMBL/GenBank/DDBJ whole genome shotgun (WGS) entry which is preliminary data.</text>
</comment>
<feature type="compositionally biased region" description="Basic and acidic residues" evidence="1">
    <location>
        <begin position="497"/>
        <end position="507"/>
    </location>
</feature>
<sequence>MEPVMQLLRRINRGGQFMSLVIKWAHDLGHRVKDACTPLGQTFADRIIRRVQARAQHMLEPDHCAEFLLNPRRPHVRYFSGKVAVYPAWLVRQAKRFILTQTGFELDGADYIVACQQFEDFHMQQGRFGDWGGAEGRARGRACSGNIETIECASWWSLFGVDTPELQWCALRAMNIWSCASPMERNWAEGGHHATTADKPGAARTEEMGVGGVEEIGPRVLDEEVAAAVEEGVAAVAAVDKDVPAAAAAEGEVAAAATTEDKVAATAVVSDVAMEHNGADSTEGDDGSASTSSAIGSTGDRSPLDAEELAAAAVCDVTRLDRLVFDTRLQHPSWQRIPLVPWAPASSVWSGCTSTGGCSGADVSRVSGGLQERAPRTGDRPPPPPRPREKDPSSSPTGQGSRSPQTFGRSRICNTTPGGRDVHDTTLFGRTDIDLHSTLRVTELTARLQPGLGNRGAKTTAAREVAAAGCEPQRGCGRGLSTSTLDHALRAMTRVVHEQTPRKHEVPRPGPVPAKRGAALGESSGLKGLGMPRGSLRRRLHKPVRGLFR</sequence>
<name>A0A388K7V5_CHABU</name>
<evidence type="ECO:0000256" key="1">
    <source>
        <dbReference type="SAM" id="MobiDB-lite"/>
    </source>
</evidence>
<dbReference type="Proteomes" id="UP000265515">
    <property type="component" value="Unassembled WGS sequence"/>
</dbReference>
<dbReference type="EMBL" id="BFEA01000069">
    <property type="protein sequence ID" value="GBG66128.1"/>
    <property type="molecule type" value="Genomic_DNA"/>
</dbReference>
<evidence type="ECO:0000313" key="2">
    <source>
        <dbReference type="EMBL" id="GBG66128.1"/>
    </source>
</evidence>
<feature type="compositionally biased region" description="Polar residues" evidence="1">
    <location>
        <begin position="397"/>
        <end position="417"/>
    </location>
</feature>
<dbReference type="Gramene" id="GBG66128">
    <property type="protein sequence ID" value="GBG66128"/>
    <property type="gene ID" value="CBR_g55472"/>
</dbReference>
<dbReference type="AlphaFoldDB" id="A0A388K7V5"/>
<proteinExistence type="predicted"/>
<gene>
    <name evidence="2" type="ORF">CBR_g55472</name>
</gene>
<feature type="region of interest" description="Disordered" evidence="1">
    <location>
        <begin position="497"/>
        <end position="534"/>
    </location>
</feature>
<feature type="region of interest" description="Disordered" evidence="1">
    <location>
        <begin position="277"/>
        <end position="303"/>
    </location>
</feature>
<organism evidence="2 3">
    <name type="scientific">Chara braunii</name>
    <name type="common">Braun's stonewort</name>
    <dbReference type="NCBI Taxonomy" id="69332"/>
    <lineage>
        <taxon>Eukaryota</taxon>
        <taxon>Viridiplantae</taxon>
        <taxon>Streptophyta</taxon>
        <taxon>Charophyceae</taxon>
        <taxon>Charales</taxon>
        <taxon>Characeae</taxon>
        <taxon>Chara</taxon>
    </lineage>
</organism>
<feature type="compositionally biased region" description="Low complexity" evidence="1">
    <location>
        <begin position="287"/>
        <end position="300"/>
    </location>
</feature>
<keyword evidence="3" id="KW-1185">Reference proteome</keyword>
<evidence type="ECO:0000313" key="3">
    <source>
        <dbReference type="Proteomes" id="UP000265515"/>
    </source>
</evidence>
<accession>A0A388K7V5</accession>